<keyword evidence="1" id="KW-0812">Transmembrane</keyword>
<sequence>MVSVHRSASYASHAPDFSLSCIKTYTTASTDPHRTDHFISNACLHAMRTGDSMQQQIEGGDASLSLGVDNINADGSGGTPTGSEGISNTICAPSQSDWGDPLVEDQPNRFAILIVFIRRSIRLLLTKNHTVPTPAFRAGVPLCSSQLRIRHQPHWALSVFVWKILSIVYLQRVPDTSINAGVSLSIHSSRFCTAERHTRTKMFRKLFLLLVVVMMFGYASFPKTLF</sequence>
<accession>A0A2H1W2A3</accession>
<dbReference type="AlphaFoldDB" id="A0A2H1W2A3"/>
<gene>
    <name evidence="2" type="ORF">SFRICE_010616</name>
</gene>
<evidence type="ECO:0000256" key="1">
    <source>
        <dbReference type="SAM" id="Phobius"/>
    </source>
</evidence>
<organism evidence="2">
    <name type="scientific">Spodoptera frugiperda</name>
    <name type="common">Fall armyworm</name>
    <dbReference type="NCBI Taxonomy" id="7108"/>
    <lineage>
        <taxon>Eukaryota</taxon>
        <taxon>Metazoa</taxon>
        <taxon>Ecdysozoa</taxon>
        <taxon>Arthropoda</taxon>
        <taxon>Hexapoda</taxon>
        <taxon>Insecta</taxon>
        <taxon>Pterygota</taxon>
        <taxon>Neoptera</taxon>
        <taxon>Endopterygota</taxon>
        <taxon>Lepidoptera</taxon>
        <taxon>Glossata</taxon>
        <taxon>Ditrysia</taxon>
        <taxon>Noctuoidea</taxon>
        <taxon>Noctuidae</taxon>
        <taxon>Amphipyrinae</taxon>
        <taxon>Spodoptera</taxon>
    </lineage>
</organism>
<feature type="transmembrane region" description="Helical" evidence="1">
    <location>
        <begin position="206"/>
        <end position="221"/>
    </location>
</feature>
<dbReference type="EMBL" id="ODYU01005856">
    <property type="protein sequence ID" value="SOQ47153.1"/>
    <property type="molecule type" value="Genomic_DNA"/>
</dbReference>
<keyword evidence="1" id="KW-0472">Membrane</keyword>
<protein>
    <submittedName>
        <fullName evidence="2">SFRICE_010616</fullName>
    </submittedName>
</protein>
<proteinExistence type="predicted"/>
<name>A0A2H1W2A3_SPOFR</name>
<reference evidence="2" key="1">
    <citation type="submission" date="2016-07" db="EMBL/GenBank/DDBJ databases">
        <authorList>
            <person name="Bretaudeau A."/>
        </authorList>
    </citation>
    <scope>NUCLEOTIDE SEQUENCE</scope>
    <source>
        <strain evidence="2">Rice</strain>
        <tissue evidence="2">Whole body</tissue>
    </source>
</reference>
<keyword evidence="1" id="KW-1133">Transmembrane helix</keyword>
<evidence type="ECO:0000313" key="2">
    <source>
        <dbReference type="EMBL" id="SOQ47153.1"/>
    </source>
</evidence>